<evidence type="ECO:0000313" key="14">
    <source>
        <dbReference type="Proteomes" id="UP001159364"/>
    </source>
</evidence>
<feature type="chain" id="PRO_5043843746" description="pectinesterase" evidence="11">
    <location>
        <begin position="34"/>
        <end position="339"/>
    </location>
</feature>
<comment type="pathway">
    <text evidence="2">Glycan metabolism; pectin degradation; 2-dehydro-3-deoxy-D-gluconate from pectin: step 1/5.</text>
</comment>
<protein>
    <recommendedName>
        <fullName evidence="4">pectinesterase</fullName>
        <ecNumber evidence="4">3.1.1.11</ecNumber>
    </recommendedName>
</protein>
<accession>A0AAV8SJG2</accession>
<organism evidence="13 14">
    <name type="scientific">Erythroxylum novogranatense</name>
    <dbReference type="NCBI Taxonomy" id="1862640"/>
    <lineage>
        <taxon>Eukaryota</taxon>
        <taxon>Viridiplantae</taxon>
        <taxon>Streptophyta</taxon>
        <taxon>Embryophyta</taxon>
        <taxon>Tracheophyta</taxon>
        <taxon>Spermatophyta</taxon>
        <taxon>Magnoliopsida</taxon>
        <taxon>eudicotyledons</taxon>
        <taxon>Gunneridae</taxon>
        <taxon>Pentapetalae</taxon>
        <taxon>rosids</taxon>
        <taxon>fabids</taxon>
        <taxon>Malpighiales</taxon>
        <taxon>Erythroxylaceae</taxon>
        <taxon>Erythroxylum</taxon>
    </lineage>
</organism>
<evidence type="ECO:0000256" key="4">
    <source>
        <dbReference type="ARBA" id="ARBA00013229"/>
    </source>
</evidence>
<keyword evidence="7" id="KW-0063">Aspartyl esterase</keyword>
<dbReference type="InterPro" id="IPR012334">
    <property type="entry name" value="Pectin_lyas_fold"/>
</dbReference>
<keyword evidence="14" id="KW-1185">Reference proteome</keyword>
<evidence type="ECO:0000256" key="8">
    <source>
        <dbReference type="ARBA" id="ARBA00023180"/>
    </source>
</evidence>
<comment type="function">
    <text evidence="10">Acts in the modification of cell walls via demethylesterification of cell wall pectin.</text>
</comment>
<feature type="domain" description="Pectinesterase catalytic" evidence="12">
    <location>
        <begin position="47"/>
        <end position="310"/>
    </location>
</feature>
<sequence>MTSGKLSKAHSLNFNFQFIVPFFLLACSSITNAQFKPNSGVQIGRTITVDLNGKGDFTKVQDAIDSVPSRNNVWTLIKLKAGVYEGQVAIPQDKPYMILQGEGSGTTVIQVNQAGSSSDSAALILSAENFVASDISFRNTYNLDQSHREPMLWAPAATLWADKASFYRCGFISKQDTLSDLIGRHYFHSCYIEGSVDFIWGNGQSYYELCVLNATGGGFITAQGRKSEDQPTGFVFVKSAIVGVGPTLLGRAYGPYSRVLIKNANITANVKPEGWSAWSFVGHEDKITYAEQGCDGPGSAMSQRVTWMKTLTAGEWDYFTNIHTFLNQDGWIVQPPSLL</sequence>
<dbReference type="GO" id="GO:0042545">
    <property type="term" value="P:cell wall modification"/>
    <property type="evidence" value="ECO:0007669"/>
    <property type="project" value="InterPro"/>
</dbReference>
<keyword evidence="5" id="KW-0964">Secreted</keyword>
<dbReference type="PROSITE" id="PS51257">
    <property type="entry name" value="PROKAR_LIPOPROTEIN"/>
    <property type="match status" value="1"/>
</dbReference>
<evidence type="ECO:0000256" key="9">
    <source>
        <dbReference type="ARBA" id="ARBA00047928"/>
    </source>
</evidence>
<dbReference type="AlphaFoldDB" id="A0AAV8SJG2"/>
<evidence type="ECO:0000256" key="6">
    <source>
        <dbReference type="ARBA" id="ARBA00022801"/>
    </source>
</evidence>
<dbReference type="GO" id="GO:0030599">
    <property type="term" value="F:pectinesterase activity"/>
    <property type="evidence" value="ECO:0007669"/>
    <property type="project" value="UniProtKB-EC"/>
</dbReference>
<feature type="signal peptide" evidence="11">
    <location>
        <begin position="1"/>
        <end position="33"/>
    </location>
</feature>
<dbReference type="Proteomes" id="UP001159364">
    <property type="component" value="Linkage Group LG10"/>
</dbReference>
<dbReference type="SUPFAM" id="SSF51126">
    <property type="entry name" value="Pectin lyase-like"/>
    <property type="match status" value="1"/>
</dbReference>
<name>A0AAV8SJG2_9ROSI</name>
<proteinExistence type="inferred from homology"/>
<evidence type="ECO:0000259" key="12">
    <source>
        <dbReference type="Pfam" id="PF01095"/>
    </source>
</evidence>
<keyword evidence="8" id="KW-0325">Glycoprotein</keyword>
<evidence type="ECO:0000313" key="13">
    <source>
        <dbReference type="EMBL" id="KAJ8752387.1"/>
    </source>
</evidence>
<comment type="caution">
    <text evidence="13">The sequence shown here is derived from an EMBL/GenBank/DDBJ whole genome shotgun (WGS) entry which is preliminary data.</text>
</comment>
<evidence type="ECO:0000256" key="10">
    <source>
        <dbReference type="ARBA" id="ARBA00057335"/>
    </source>
</evidence>
<dbReference type="PANTHER" id="PTHR31321:SF85">
    <property type="entry name" value="PECTINESTERASE CATALYTIC DOMAIN-CONTAINING PROTEIN"/>
    <property type="match status" value="1"/>
</dbReference>
<dbReference type="Gene3D" id="2.160.20.10">
    <property type="entry name" value="Single-stranded right-handed beta-helix, Pectin lyase-like"/>
    <property type="match status" value="1"/>
</dbReference>
<dbReference type="InterPro" id="IPR011050">
    <property type="entry name" value="Pectin_lyase_fold/virulence"/>
</dbReference>
<comment type="subcellular location">
    <subcellularLocation>
        <location evidence="1">Secreted</location>
        <location evidence="1">Cell wall</location>
    </subcellularLocation>
</comment>
<dbReference type="FunFam" id="2.160.20.10:FF:000013">
    <property type="entry name" value="Pectinesterase"/>
    <property type="match status" value="1"/>
</dbReference>
<comment type="similarity">
    <text evidence="3">Belongs to the pectinesterase family.</text>
</comment>
<evidence type="ECO:0000256" key="7">
    <source>
        <dbReference type="ARBA" id="ARBA00023085"/>
    </source>
</evidence>
<reference evidence="13 14" key="1">
    <citation type="submission" date="2021-09" db="EMBL/GenBank/DDBJ databases">
        <title>Genomic insights and catalytic innovation underlie evolution of tropane alkaloids biosynthesis.</title>
        <authorList>
            <person name="Wang Y.-J."/>
            <person name="Tian T."/>
            <person name="Huang J.-P."/>
            <person name="Huang S.-X."/>
        </authorList>
    </citation>
    <scope>NUCLEOTIDE SEQUENCE [LARGE SCALE GENOMIC DNA]</scope>
    <source>
        <strain evidence="13">KIB-2018</strain>
        <tissue evidence="13">Leaf</tissue>
    </source>
</reference>
<evidence type="ECO:0000256" key="2">
    <source>
        <dbReference type="ARBA" id="ARBA00005184"/>
    </source>
</evidence>
<keyword evidence="11" id="KW-0732">Signal</keyword>
<dbReference type="EC" id="3.1.1.11" evidence="4"/>
<keyword evidence="5" id="KW-0134">Cell wall</keyword>
<dbReference type="GO" id="GO:0045490">
    <property type="term" value="P:pectin catabolic process"/>
    <property type="evidence" value="ECO:0007669"/>
    <property type="project" value="TreeGrafter"/>
</dbReference>
<evidence type="ECO:0000256" key="3">
    <source>
        <dbReference type="ARBA" id="ARBA00008891"/>
    </source>
</evidence>
<dbReference type="InterPro" id="IPR000070">
    <property type="entry name" value="Pectinesterase_cat"/>
</dbReference>
<evidence type="ECO:0000256" key="1">
    <source>
        <dbReference type="ARBA" id="ARBA00004191"/>
    </source>
</evidence>
<dbReference type="EMBL" id="JAIWQS010000010">
    <property type="protein sequence ID" value="KAJ8752387.1"/>
    <property type="molecule type" value="Genomic_DNA"/>
</dbReference>
<evidence type="ECO:0000256" key="5">
    <source>
        <dbReference type="ARBA" id="ARBA00022512"/>
    </source>
</evidence>
<dbReference type="PANTHER" id="PTHR31321">
    <property type="entry name" value="ACYL-COA THIOESTER HYDROLASE YBHC-RELATED"/>
    <property type="match status" value="1"/>
</dbReference>
<keyword evidence="6" id="KW-0378">Hydrolase</keyword>
<gene>
    <name evidence="13" type="ORF">K2173_004023</name>
</gene>
<comment type="catalytic activity">
    <reaction evidence="9">
        <text>[(1-&gt;4)-alpha-D-galacturonosyl methyl ester](n) + n H2O = [(1-&gt;4)-alpha-D-galacturonosyl](n) + n methanol + n H(+)</text>
        <dbReference type="Rhea" id="RHEA:22380"/>
        <dbReference type="Rhea" id="RHEA-COMP:14570"/>
        <dbReference type="Rhea" id="RHEA-COMP:14573"/>
        <dbReference type="ChEBI" id="CHEBI:15377"/>
        <dbReference type="ChEBI" id="CHEBI:15378"/>
        <dbReference type="ChEBI" id="CHEBI:17790"/>
        <dbReference type="ChEBI" id="CHEBI:140522"/>
        <dbReference type="ChEBI" id="CHEBI:140523"/>
        <dbReference type="EC" id="3.1.1.11"/>
    </reaction>
</comment>
<evidence type="ECO:0000256" key="11">
    <source>
        <dbReference type="SAM" id="SignalP"/>
    </source>
</evidence>
<dbReference type="Pfam" id="PF01095">
    <property type="entry name" value="Pectinesterase"/>
    <property type="match status" value="1"/>
</dbReference>